<dbReference type="Pfam" id="PF00999">
    <property type="entry name" value="Na_H_Exchanger"/>
    <property type="match status" value="1"/>
</dbReference>
<dbReference type="EMBL" id="FNLO01000005">
    <property type="protein sequence ID" value="SDV48648.1"/>
    <property type="molecule type" value="Genomic_DNA"/>
</dbReference>
<feature type="transmembrane region" description="Helical" evidence="10">
    <location>
        <begin position="85"/>
        <end position="108"/>
    </location>
</feature>
<name>A0A1H2PQH3_9BURK</name>
<reference evidence="13" key="1">
    <citation type="submission" date="2016-09" db="EMBL/GenBank/DDBJ databases">
        <authorList>
            <person name="Varghese N."/>
            <person name="Submissions S."/>
        </authorList>
    </citation>
    <scope>NUCLEOTIDE SEQUENCE [LARGE SCALE GENOMIC DNA]</scope>
    <source>
        <strain evidence="13">JS23</strain>
    </source>
</reference>
<accession>A0A1H2PQH3</accession>
<feature type="transmembrane region" description="Helical" evidence="10">
    <location>
        <begin position="174"/>
        <end position="202"/>
    </location>
</feature>
<dbReference type="InterPro" id="IPR004705">
    <property type="entry name" value="Cation/H_exchanger_CPA1_bac"/>
</dbReference>
<comment type="subcellular location">
    <subcellularLocation>
        <location evidence="10">Cell inner membrane</location>
        <topology evidence="10">Multi-pass membrane protein</topology>
    </subcellularLocation>
    <subcellularLocation>
        <location evidence="1">Cell membrane</location>
        <topology evidence="1">Multi-pass membrane protein</topology>
    </subcellularLocation>
</comment>
<feature type="transmembrane region" description="Helical" evidence="10">
    <location>
        <begin position="6"/>
        <end position="24"/>
    </location>
</feature>
<dbReference type="PANTHER" id="PTHR10110:SF86">
    <property type="entry name" value="SODIUM_HYDROGEN EXCHANGER 7"/>
    <property type="match status" value="1"/>
</dbReference>
<feature type="transmembrane region" description="Helical" evidence="10">
    <location>
        <begin position="114"/>
        <end position="135"/>
    </location>
</feature>
<keyword evidence="2 10" id="KW-0813">Transport</keyword>
<dbReference type="GO" id="GO:0005886">
    <property type="term" value="C:plasma membrane"/>
    <property type="evidence" value="ECO:0007669"/>
    <property type="project" value="UniProtKB-SubCell"/>
</dbReference>
<feature type="transmembrane region" description="Helical" evidence="10">
    <location>
        <begin position="397"/>
        <end position="420"/>
    </location>
</feature>
<feature type="transmembrane region" description="Helical" evidence="10">
    <location>
        <begin position="31"/>
        <end position="50"/>
    </location>
</feature>
<evidence type="ECO:0000313" key="13">
    <source>
        <dbReference type="Proteomes" id="UP000243719"/>
    </source>
</evidence>
<gene>
    <name evidence="12" type="ORF">SAMN05216551_105265</name>
</gene>
<evidence type="ECO:0000259" key="11">
    <source>
        <dbReference type="Pfam" id="PF00999"/>
    </source>
</evidence>
<feature type="transmembrane region" description="Helical" evidence="10">
    <location>
        <begin position="274"/>
        <end position="294"/>
    </location>
</feature>
<evidence type="ECO:0000256" key="7">
    <source>
        <dbReference type="ARBA" id="ARBA00023065"/>
    </source>
</evidence>
<proteinExistence type="inferred from homology"/>
<keyword evidence="10" id="KW-0997">Cell inner membrane</keyword>
<keyword evidence="6 10" id="KW-0915">Sodium</keyword>
<keyword evidence="4 10" id="KW-0812">Transmembrane</keyword>
<dbReference type="GO" id="GO:0015386">
    <property type="term" value="F:potassium:proton antiporter activity"/>
    <property type="evidence" value="ECO:0007669"/>
    <property type="project" value="TreeGrafter"/>
</dbReference>
<dbReference type="NCBIfam" id="TIGR00831">
    <property type="entry name" value="a_cpa1"/>
    <property type="match status" value="1"/>
</dbReference>
<organism evidence="12 13">
    <name type="scientific">Chitinasiproducens palmae</name>
    <dbReference type="NCBI Taxonomy" id="1770053"/>
    <lineage>
        <taxon>Bacteria</taxon>
        <taxon>Pseudomonadati</taxon>
        <taxon>Pseudomonadota</taxon>
        <taxon>Betaproteobacteria</taxon>
        <taxon>Burkholderiales</taxon>
        <taxon>Burkholderiaceae</taxon>
        <taxon>Chitinasiproducens</taxon>
    </lineage>
</organism>
<evidence type="ECO:0000256" key="2">
    <source>
        <dbReference type="ARBA" id="ARBA00022448"/>
    </source>
</evidence>
<keyword evidence="8 10" id="KW-0472">Membrane</keyword>
<dbReference type="GO" id="GO:0051453">
    <property type="term" value="P:regulation of intracellular pH"/>
    <property type="evidence" value="ECO:0007669"/>
    <property type="project" value="TreeGrafter"/>
</dbReference>
<protein>
    <submittedName>
        <fullName evidence="12">Sodium/proton antiporter, CPA1 family</fullName>
    </submittedName>
</protein>
<keyword evidence="13" id="KW-1185">Reference proteome</keyword>
<evidence type="ECO:0000256" key="3">
    <source>
        <dbReference type="ARBA" id="ARBA00022475"/>
    </source>
</evidence>
<evidence type="ECO:0000256" key="10">
    <source>
        <dbReference type="RuleBase" id="RU366002"/>
    </source>
</evidence>
<feature type="transmembrane region" description="Helical" evidence="10">
    <location>
        <begin position="56"/>
        <end position="73"/>
    </location>
</feature>
<keyword evidence="3" id="KW-1003">Cell membrane</keyword>
<dbReference type="AlphaFoldDB" id="A0A1H2PQH3"/>
<comment type="function">
    <text evidence="10">Na(+)/H(+) antiporter that extrudes sodium in exchange for external protons.</text>
</comment>
<feature type="transmembrane region" description="Helical" evidence="10">
    <location>
        <begin position="362"/>
        <end position="385"/>
    </location>
</feature>
<dbReference type="STRING" id="1770053.SAMN05216551_105265"/>
<sequence>MEIVYTVLILLLSVALSGVLFRLVPFTIPLPLVQIFIGALLAWPGFDVRLTFDPDLFMLLFIPPLLFADAWRIPKRELFAHRRAVLMLALGLVFFTIAGAGYFVHWLVPAIPLPIAFALAAVLSPTDAVALSGIVGKKRLPAQLMHVLEGEALLNDASGLVALRFAIKAALTGVFSIWAAAGSFVLIACGGLAVGAAFAWLFNRVRQRIGRLTGGDDAGTQVLLILLMPFAAYLLAEHLGLSGILSAVAAGMMMNYSVDPENYSVATRMRGSSVWAMIELTFNGIIFIMLGQQFPAIIGRALVDAHRTDPAQEWALVGEVVAVFAALFVLRFVWVWLLRWLSSKTLLRAGFKSAIPGMRTAAITSFAGVRGAITLAGVLSLPFMMPDGSPLPARDTVIFLASGVILLSLVSAAIALPLLLRHERPRGEDRQTREERDTRTRLAQAAVEAIEREHKSLAKQIESEEGDTSLLADVAAQVATVYRRPLQAHSETEELRERALAAAHFSTQMHIAALHAERMLLFKLRSSNEINDETLEKLLHEADLAETAIASRTLMQS</sequence>
<dbReference type="RefSeq" id="WP_091907891.1">
    <property type="nucleotide sequence ID" value="NZ_FNLO01000005.1"/>
</dbReference>
<evidence type="ECO:0000256" key="8">
    <source>
        <dbReference type="ARBA" id="ARBA00023136"/>
    </source>
</evidence>
<evidence type="ECO:0000256" key="6">
    <source>
        <dbReference type="ARBA" id="ARBA00023053"/>
    </source>
</evidence>
<evidence type="ECO:0000313" key="12">
    <source>
        <dbReference type="EMBL" id="SDV48648.1"/>
    </source>
</evidence>
<dbReference type="GO" id="GO:0098719">
    <property type="term" value="P:sodium ion import across plasma membrane"/>
    <property type="evidence" value="ECO:0007669"/>
    <property type="project" value="TreeGrafter"/>
</dbReference>
<dbReference type="GO" id="GO:0015385">
    <property type="term" value="F:sodium:proton antiporter activity"/>
    <property type="evidence" value="ECO:0007669"/>
    <property type="project" value="InterPro"/>
</dbReference>
<dbReference type="Gene3D" id="6.10.140.1330">
    <property type="match status" value="1"/>
</dbReference>
<dbReference type="InterPro" id="IPR018422">
    <property type="entry name" value="Cation/H_exchanger_CPA1"/>
</dbReference>
<keyword evidence="7 10" id="KW-0406">Ion transport</keyword>
<feature type="transmembrane region" description="Helical" evidence="10">
    <location>
        <begin position="222"/>
        <end position="253"/>
    </location>
</feature>
<dbReference type="OrthoDB" id="9809206at2"/>
<evidence type="ECO:0000256" key="9">
    <source>
        <dbReference type="ARBA" id="ARBA00023201"/>
    </source>
</evidence>
<dbReference type="PANTHER" id="PTHR10110">
    <property type="entry name" value="SODIUM/HYDROGEN EXCHANGER"/>
    <property type="match status" value="1"/>
</dbReference>
<keyword evidence="10" id="KW-0050">Antiport</keyword>
<evidence type="ECO:0000256" key="4">
    <source>
        <dbReference type="ARBA" id="ARBA00022692"/>
    </source>
</evidence>
<keyword evidence="9 10" id="KW-0739">Sodium transport</keyword>
<feature type="transmembrane region" description="Helical" evidence="10">
    <location>
        <begin position="314"/>
        <end position="341"/>
    </location>
</feature>
<evidence type="ECO:0000256" key="5">
    <source>
        <dbReference type="ARBA" id="ARBA00022989"/>
    </source>
</evidence>
<keyword evidence="5 10" id="KW-1133">Transmembrane helix</keyword>
<comment type="similarity">
    <text evidence="10">Belongs to the monovalent cation:proton antiporter 1 (CPA1) transporter (TC 2.A.36) family.</text>
</comment>
<dbReference type="InterPro" id="IPR006153">
    <property type="entry name" value="Cation/H_exchanger_TM"/>
</dbReference>
<evidence type="ECO:0000256" key="1">
    <source>
        <dbReference type="ARBA" id="ARBA00004651"/>
    </source>
</evidence>
<feature type="domain" description="Cation/H+ exchanger transmembrane" evidence="11">
    <location>
        <begin position="13"/>
        <end position="421"/>
    </location>
</feature>
<dbReference type="Proteomes" id="UP000243719">
    <property type="component" value="Unassembled WGS sequence"/>
</dbReference>